<evidence type="ECO:0000256" key="7">
    <source>
        <dbReference type="ARBA" id="ARBA00023033"/>
    </source>
</evidence>
<dbReference type="HOGENOM" id="CLU_009665_8_1_6"/>
<dbReference type="KEGG" id="hch:HCH_01071"/>
<evidence type="ECO:0000256" key="2">
    <source>
        <dbReference type="ARBA" id="ARBA00004749"/>
    </source>
</evidence>
<evidence type="ECO:0000313" key="10">
    <source>
        <dbReference type="Proteomes" id="UP000000238"/>
    </source>
</evidence>
<comment type="cofactor">
    <cofactor evidence="1">
        <name>FAD</name>
        <dbReference type="ChEBI" id="CHEBI:57692"/>
    </cofactor>
</comment>
<dbReference type="PRINTS" id="PR00420">
    <property type="entry name" value="RNGMNOXGNASE"/>
</dbReference>
<keyword evidence="7" id="KW-0503">Monooxygenase</keyword>
<protein>
    <submittedName>
        <fullName evidence="9">2-octaprenyl-6-methoxyphenyl hydroxylase</fullName>
    </submittedName>
</protein>
<dbReference type="OrthoDB" id="9769565at2"/>
<keyword evidence="5" id="KW-0274">FAD</keyword>
<dbReference type="InterPro" id="IPR010971">
    <property type="entry name" value="UbiH/COQ6"/>
</dbReference>
<gene>
    <name evidence="9" type="primary">ubiH</name>
    <name evidence="9" type="ordered locus">HCH_01071</name>
</gene>
<dbReference type="PANTHER" id="PTHR43876:SF8">
    <property type="entry name" value="2-OCTAPRENYL-6-METHOXYPHENOL HYDROXYLASE"/>
    <property type="match status" value="1"/>
</dbReference>
<reference evidence="9 10" key="1">
    <citation type="journal article" date="2005" name="Nucleic Acids Res.">
        <title>Genomic blueprint of Hahella chejuensis, a marine microbe producing an algicidal agent.</title>
        <authorList>
            <person name="Jeong H."/>
            <person name="Yim J.H."/>
            <person name="Lee C."/>
            <person name="Choi S.-H."/>
            <person name="Park Y.K."/>
            <person name="Yoon S.H."/>
            <person name="Hur C.-G."/>
            <person name="Kang H.-Y."/>
            <person name="Kim D."/>
            <person name="Lee H.H."/>
            <person name="Park K.H."/>
            <person name="Park S.-H."/>
            <person name="Park H.-S."/>
            <person name="Lee H.K."/>
            <person name="Oh T.K."/>
            <person name="Kim J.F."/>
        </authorList>
    </citation>
    <scope>NUCLEOTIDE SEQUENCE [LARGE SCALE GENOMIC DNA]</scope>
    <source>
        <strain evidence="9 10">KCTC 2396</strain>
    </source>
</reference>
<dbReference type="NCBIfam" id="NF004356">
    <property type="entry name" value="PRK05732.1"/>
    <property type="match status" value="1"/>
</dbReference>
<name>Q2SN22_HAHCH</name>
<evidence type="ECO:0000256" key="4">
    <source>
        <dbReference type="ARBA" id="ARBA00022630"/>
    </source>
</evidence>
<evidence type="ECO:0000256" key="1">
    <source>
        <dbReference type="ARBA" id="ARBA00001974"/>
    </source>
</evidence>
<comment type="similarity">
    <text evidence="3">Belongs to the UbiH/COQ6 family.</text>
</comment>
<proteinExistence type="inferred from homology"/>
<dbReference type="PANTHER" id="PTHR43876">
    <property type="entry name" value="UBIQUINONE BIOSYNTHESIS MONOOXYGENASE COQ6, MITOCHONDRIAL"/>
    <property type="match status" value="1"/>
</dbReference>
<dbReference type="InterPro" id="IPR051205">
    <property type="entry name" value="UbiH/COQ6_monooxygenase"/>
</dbReference>
<dbReference type="InterPro" id="IPR002938">
    <property type="entry name" value="FAD-bd"/>
</dbReference>
<dbReference type="GO" id="GO:0006744">
    <property type="term" value="P:ubiquinone biosynthetic process"/>
    <property type="evidence" value="ECO:0007669"/>
    <property type="project" value="UniProtKB-UniPathway"/>
</dbReference>
<feature type="domain" description="FAD-binding" evidence="8">
    <location>
        <begin position="5"/>
        <end position="356"/>
    </location>
</feature>
<accession>Q2SN22</accession>
<dbReference type="InterPro" id="IPR036188">
    <property type="entry name" value="FAD/NAD-bd_sf"/>
</dbReference>
<evidence type="ECO:0000256" key="5">
    <source>
        <dbReference type="ARBA" id="ARBA00022827"/>
    </source>
</evidence>
<dbReference type="STRING" id="349521.HCH_01071"/>
<dbReference type="SUPFAM" id="SSF51905">
    <property type="entry name" value="FAD/NAD(P)-binding domain"/>
    <property type="match status" value="1"/>
</dbReference>
<dbReference type="AlphaFoldDB" id="Q2SN22"/>
<dbReference type="Proteomes" id="UP000000238">
    <property type="component" value="Chromosome"/>
</dbReference>
<organism evidence="9 10">
    <name type="scientific">Hahella chejuensis (strain KCTC 2396)</name>
    <dbReference type="NCBI Taxonomy" id="349521"/>
    <lineage>
        <taxon>Bacteria</taxon>
        <taxon>Pseudomonadati</taxon>
        <taxon>Pseudomonadota</taxon>
        <taxon>Gammaproteobacteria</taxon>
        <taxon>Oceanospirillales</taxon>
        <taxon>Hahellaceae</taxon>
        <taxon>Hahella</taxon>
    </lineage>
</organism>
<dbReference type="Pfam" id="PF01494">
    <property type="entry name" value="FAD_binding_3"/>
    <property type="match status" value="1"/>
</dbReference>
<dbReference type="Gene3D" id="3.50.50.60">
    <property type="entry name" value="FAD/NAD(P)-binding domain"/>
    <property type="match status" value="2"/>
</dbReference>
<evidence type="ECO:0000256" key="6">
    <source>
        <dbReference type="ARBA" id="ARBA00023002"/>
    </source>
</evidence>
<sequence>MTRHYDIVIVGGGLVGATLALALQQSSRRRFQVALVEAHSLQTSSEGPFTPSFDVRSTALSHGSRLLYERMGVWSAMAPYAGGISAIHVSEQGKWGATRLQAREQGLDAFGYVVPNAAIGRSLVASLEGWADLTVLTPAEAVSAESCPEGMRVSLREGERERDIVGRLLVLADGGRSSLAEGFGIASRHEDYGQHALVVNVSLSRSHDNIAYERFIDGGAVAFLPLASEGNDRMAVVWTVPSNRLQGLLSLNKAGFAEALQSQIGYRIGRIVQVGDINHYPLTLQTAQEQVREGLVLLGNSAHTLHPVAGQGYNLSLRDALHLAEALNEAVTNEELGGLSILNKYLARQQADQKRTVTASDGLIKLFGEKSVWLESIRQFGLISLNLAPAAKRRFAEYAMGVAERAPQWR</sequence>
<evidence type="ECO:0000259" key="8">
    <source>
        <dbReference type="Pfam" id="PF01494"/>
    </source>
</evidence>
<evidence type="ECO:0000313" key="9">
    <source>
        <dbReference type="EMBL" id="ABC27952.1"/>
    </source>
</evidence>
<dbReference type="eggNOG" id="COG0654">
    <property type="taxonomic scope" value="Bacteria"/>
</dbReference>
<evidence type="ECO:0000256" key="3">
    <source>
        <dbReference type="ARBA" id="ARBA00005349"/>
    </source>
</evidence>
<dbReference type="GO" id="GO:0008681">
    <property type="term" value="F:2-octaprenyl-6-methoxyphenol hydroxylase activity"/>
    <property type="evidence" value="ECO:0007669"/>
    <property type="project" value="TreeGrafter"/>
</dbReference>
<keyword evidence="10" id="KW-1185">Reference proteome</keyword>
<comment type="pathway">
    <text evidence="2">Cofactor biosynthesis; ubiquinone biosynthesis.</text>
</comment>
<keyword evidence="4" id="KW-0285">Flavoprotein</keyword>
<dbReference type="GO" id="GO:0071949">
    <property type="term" value="F:FAD binding"/>
    <property type="evidence" value="ECO:0007669"/>
    <property type="project" value="InterPro"/>
</dbReference>
<keyword evidence="6" id="KW-0560">Oxidoreductase</keyword>
<dbReference type="NCBIfam" id="TIGR01988">
    <property type="entry name" value="Ubi-OHases"/>
    <property type="match status" value="1"/>
</dbReference>
<dbReference type="UniPathway" id="UPA00232"/>
<dbReference type="EMBL" id="CP000155">
    <property type="protein sequence ID" value="ABC27952.1"/>
    <property type="molecule type" value="Genomic_DNA"/>
</dbReference>